<dbReference type="Proteomes" id="UP000179243">
    <property type="component" value="Unassembled WGS sequence"/>
</dbReference>
<dbReference type="InterPro" id="IPR025669">
    <property type="entry name" value="AAA_dom"/>
</dbReference>
<dbReference type="PANTHER" id="PTHR13696:SF52">
    <property type="entry name" value="PARA FAMILY PROTEIN CT_582"/>
    <property type="match status" value="1"/>
</dbReference>
<dbReference type="InterPro" id="IPR027417">
    <property type="entry name" value="P-loop_NTPase"/>
</dbReference>
<dbReference type="AlphaFoldDB" id="A0A1F7FFW0"/>
<reference evidence="2 3" key="1">
    <citation type="journal article" date="2016" name="Nat. Commun.">
        <title>Thousands of microbial genomes shed light on interconnected biogeochemical processes in an aquifer system.</title>
        <authorList>
            <person name="Anantharaman K."/>
            <person name="Brown C.T."/>
            <person name="Hug L.A."/>
            <person name="Sharon I."/>
            <person name="Castelle C.J."/>
            <person name="Probst A.J."/>
            <person name="Thomas B.C."/>
            <person name="Singh A."/>
            <person name="Wilkins M.J."/>
            <person name="Karaoz U."/>
            <person name="Brodie E.L."/>
            <person name="Williams K.H."/>
            <person name="Hubbard S.S."/>
            <person name="Banfield J.F."/>
        </authorList>
    </citation>
    <scope>NUCLEOTIDE SEQUENCE [LARGE SCALE GENOMIC DNA]</scope>
</reference>
<accession>A0A1F7FFW0</accession>
<dbReference type="Pfam" id="PF13614">
    <property type="entry name" value="AAA_31"/>
    <property type="match status" value="1"/>
</dbReference>
<dbReference type="SUPFAM" id="SSF52540">
    <property type="entry name" value="P-loop containing nucleoside triphosphate hydrolases"/>
    <property type="match status" value="1"/>
</dbReference>
<sequence length="262" mass="28787">MVKTIAIVNQKGGVGKTTTSVNLAASLSVLEKKTLLVDIDPQGNATTGLGLSKREVKYSVYDALVDDASIEGSLPQTIIQKPERQELLQFLDVIPSTPDLVSAEYELFKMMAREYRLKKFLSCVRDAYDYIIIDCPPSLSILTINALTAADSIIIPIQCEFYALEGLAELLNTVRTIQKTTNKDLKIEGALLTMYDARLNLSKQVAGDVKDYFGDKVFNTVIQRNVKLSEAPSSGKPIILYDVVSIGAQSYMGMAEELIKHG</sequence>
<name>A0A1F7FFW0_UNCRA</name>
<dbReference type="PIRSF" id="PIRSF009320">
    <property type="entry name" value="Nuc_binding_HP_1000"/>
    <property type="match status" value="1"/>
</dbReference>
<feature type="domain" description="AAA" evidence="1">
    <location>
        <begin position="3"/>
        <end position="187"/>
    </location>
</feature>
<dbReference type="EMBL" id="MFYX01000057">
    <property type="protein sequence ID" value="OGK05356.1"/>
    <property type="molecule type" value="Genomic_DNA"/>
</dbReference>
<dbReference type="InterPro" id="IPR050678">
    <property type="entry name" value="DNA_Partitioning_ATPase"/>
</dbReference>
<comment type="caution">
    <text evidence="2">The sequence shown here is derived from an EMBL/GenBank/DDBJ whole genome shotgun (WGS) entry which is preliminary data.</text>
</comment>
<dbReference type="CDD" id="cd02042">
    <property type="entry name" value="ParAB_family"/>
    <property type="match status" value="1"/>
</dbReference>
<evidence type="ECO:0000313" key="2">
    <source>
        <dbReference type="EMBL" id="OGK05356.1"/>
    </source>
</evidence>
<dbReference type="FunFam" id="3.40.50.300:FF:000285">
    <property type="entry name" value="Sporulation initiation inhibitor Soj"/>
    <property type="match status" value="1"/>
</dbReference>
<evidence type="ECO:0000313" key="3">
    <source>
        <dbReference type="Proteomes" id="UP000179243"/>
    </source>
</evidence>
<gene>
    <name evidence="2" type="ORF">A2519_03515</name>
</gene>
<evidence type="ECO:0000259" key="1">
    <source>
        <dbReference type="Pfam" id="PF13614"/>
    </source>
</evidence>
<proteinExistence type="predicted"/>
<organism evidence="2 3">
    <name type="scientific">Candidatus Raymondbacteria bacterium RIFOXYD12_FULL_49_13</name>
    <dbReference type="NCBI Taxonomy" id="1817890"/>
    <lineage>
        <taxon>Bacteria</taxon>
        <taxon>Raymondiibacteriota</taxon>
    </lineage>
</organism>
<dbReference type="Gene3D" id="3.40.50.300">
    <property type="entry name" value="P-loop containing nucleotide triphosphate hydrolases"/>
    <property type="match status" value="1"/>
</dbReference>
<dbReference type="PANTHER" id="PTHR13696">
    <property type="entry name" value="P-LOOP CONTAINING NUCLEOSIDE TRIPHOSPHATE HYDROLASE"/>
    <property type="match status" value="1"/>
</dbReference>
<protein>
    <recommendedName>
        <fullName evidence="1">AAA domain-containing protein</fullName>
    </recommendedName>
</protein>